<reference evidence="2" key="1">
    <citation type="journal article" date="2003" name="Genome Res.">
        <title>Integrated mapping, chromosomal sequencing and sequence analysis of Cryptosporidium parvum.</title>
        <authorList>
            <person name="Bankier A.T."/>
            <person name="Spriggs H.F."/>
            <person name="Fartmann B."/>
            <person name="Konfortov B.A."/>
            <person name="Madera M."/>
            <person name="Vogel C."/>
            <person name="Teichmann S.A."/>
            <person name="Ivens A."/>
            <person name="Dear P.H."/>
        </authorList>
    </citation>
    <scope>NUCLEOTIDE SEQUENCE [LARGE SCALE GENOMIC DNA]</scope>
    <source>
        <strain evidence="2">Iowa</strain>
    </source>
</reference>
<dbReference type="VEuPathDB" id="CryptoDB:CPATCC_0013110"/>
<feature type="region of interest" description="Disordered" evidence="1">
    <location>
        <begin position="339"/>
        <end position="361"/>
    </location>
</feature>
<evidence type="ECO:0000313" key="5">
    <source>
        <dbReference type="Proteomes" id="UP000593906"/>
    </source>
</evidence>
<dbReference type="EMBL" id="BX538350">
    <property type="protein sequence ID" value="CAD98706.1"/>
    <property type="molecule type" value="Genomic_DNA"/>
</dbReference>
<evidence type="ECO:0000313" key="4">
    <source>
        <dbReference type="Proteomes" id="UP000242991"/>
    </source>
</evidence>
<reference evidence="3 5" key="2">
    <citation type="submission" date="2019-09" db="EMBL/GenBank/DDBJ databases">
        <title>Consistent, comparative and evidence-based genome assembly and annotation for Cryptosporidium parvum, C. hominis and C. tyzzeri.</title>
        <authorList>
            <person name="Baptista R.P."/>
            <person name="Li Y."/>
            <person name="Sateriale A."/>
            <person name="Ansell B."/>
            <person name="Jex A."/>
            <person name="Sanders M."/>
            <person name="Brooks K."/>
            <person name="Tracey A."/>
            <person name="Berriman M."/>
            <person name="Striepen B."/>
            <person name="Cotton J.A."/>
            <person name="Kissinger J.C."/>
        </authorList>
    </citation>
    <scope>NUCLEOTIDE SEQUENCE [LARGE SCALE GENOMIC DNA]</scope>
    <source>
        <strain evidence="3 5">IOWA-ATCC</strain>
    </source>
</reference>
<feature type="compositionally biased region" description="Basic residues" evidence="1">
    <location>
        <begin position="245"/>
        <end position="255"/>
    </location>
</feature>
<protein>
    <submittedName>
        <fullName evidence="2">Uncharacterized protein</fullName>
    </submittedName>
</protein>
<organism evidence="2 4">
    <name type="scientific">Cryptosporidium parvum</name>
    <dbReference type="NCBI Taxonomy" id="5807"/>
    <lineage>
        <taxon>Eukaryota</taxon>
        <taxon>Sar</taxon>
        <taxon>Alveolata</taxon>
        <taxon>Apicomplexa</taxon>
        <taxon>Conoidasida</taxon>
        <taxon>Coccidia</taxon>
        <taxon>Eucoccidiorida</taxon>
        <taxon>Eimeriorina</taxon>
        <taxon>Cryptosporidiidae</taxon>
        <taxon>Cryptosporidium</taxon>
    </lineage>
</organism>
<dbReference type="Proteomes" id="UP000242991">
    <property type="component" value="Chromosome 6"/>
</dbReference>
<accession>A0A7G2HK70</accession>
<gene>
    <name evidence="2" type="ORF">1MB.137</name>
    <name evidence="3" type="ORF">CPATCC_002683</name>
</gene>
<proteinExistence type="predicted"/>
<dbReference type="EMBL" id="CP044417">
    <property type="protein sequence ID" value="QOY41041.1"/>
    <property type="molecule type" value="Genomic_DNA"/>
</dbReference>
<feature type="compositionally biased region" description="Polar residues" evidence="1">
    <location>
        <begin position="348"/>
        <end position="361"/>
    </location>
</feature>
<feature type="region of interest" description="Disordered" evidence="1">
    <location>
        <begin position="235"/>
        <end position="255"/>
    </location>
</feature>
<name>A0A7G2HK70_CRYPV</name>
<evidence type="ECO:0000313" key="2">
    <source>
        <dbReference type="EMBL" id="CAD98706.1"/>
    </source>
</evidence>
<evidence type="ECO:0000256" key="1">
    <source>
        <dbReference type="SAM" id="MobiDB-lite"/>
    </source>
</evidence>
<sequence length="361" mass="40616">MLPRETNYFNDENNSASLINSSRTEQKLNINDKNTIDSKNLDKIEGKQRCELMLSINTRKEPSIDQLFSGDQAYSRNQSEFERPGFICLKPEPSSISSISKEMRRLCSILTFLFDSKNSGCLEFTEEQFRWHWINILKCTTIEEFSPYQVILAPFETNNLNLIAIEKVICDLNAFYKSELHEKENKALRSVSKRGCKKKNNAVTSVKFDQVLANINDSINLGELNRTRDEIYESSKRSSCDSSSKKKLIKPSRKSISKENAARILRMCLASGASDSSETKNGIKEKNSNELSNKISDICESNDLDNDKELESDKFQVNAGCGAKSGIGEKDCIINSEVDTSGHLPLDNGTSEPINLSVQNS</sequence>
<dbReference type="Proteomes" id="UP000593906">
    <property type="component" value="Chromosome 6"/>
</dbReference>
<evidence type="ECO:0000313" key="3">
    <source>
        <dbReference type="EMBL" id="QOY41041.1"/>
    </source>
</evidence>
<dbReference type="AlphaFoldDB" id="A0A7G2HK70"/>